<evidence type="ECO:0000256" key="1">
    <source>
        <dbReference type="SAM" id="Phobius"/>
    </source>
</evidence>
<keyword evidence="1" id="KW-0472">Membrane</keyword>
<dbReference type="EMBL" id="JAOB01000016">
    <property type="protein sequence ID" value="EUA68395.1"/>
    <property type="molecule type" value="Genomic_DNA"/>
</dbReference>
<keyword evidence="1" id="KW-0812">Transmembrane</keyword>
<protein>
    <submittedName>
        <fullName evidence="2">Arabinofuranosyltransferase AftA domain protein</fullName>
        <ecNumber evidence="2">2.4.2.-</ecNumber>
    </submittedName>
</protein>
<reference evidence="2" key="1">
    <citation type="submission" date="2014-01" db="EMBL/GenBank/DDBJ databases">
        <authorList>
            <person name="Brown-Elliot B."/>
            <person name="Wallace R."/>
            <person name="Lenaerts A."/>
            <person name="Ordway D."/>
            <person name="DeGroote M.A."/>
            <person name="Parker T."/>
            <person name="Sizemore C."/>
            <person name="Tallon L.J."/>
            <person name="Sadzewicz L.K."/>
            <person name="Sengamalay N."/>
            <person name="Fraser C.M."/>
            <person name="Hine E."/>
            <person name="Shefchek K.A."/>
            <person name="Das S.P."/>
            <person name="Tettelin H."/>
        </authorList>
    </citation>
    <scope>NUCLEOTIDE SEQUENCE [LARGE SCALE GENOMIC DNA]</scope>
    <source>
        <strain evidence="2">4042</strain>
    </source>
</reference>
<keyword evidence="1" id="KW-1133">Transmembrane helix</keyword>
<dbReference type="PATRIC" id="fig|1299334.3.peg.1912"/>
<dbReference type="AlphaFoldDB" id="X8DLQ8"/>
<dbReference type="GO" id="GO:0016757">
    <property type="term" value="F:glycosyltransferase activity"/>
    <property type="evidence" value="ECO:0007669"/>
    <property type="project" value="UniProtKB-KW"/>
</dbReference>
<keyword evidence="2" id="KW-0328">Glycosyltransferase</keyword>
<comment type="caution">
    <text evidence="2">The sequence shown here is derived from an EMBL/GenBank/DDBJ whole genome shotgun (WGS) entry which is preliminary data.</text>
</comment>
<evidence type="ECO:0000313" key="2">
    <source>
        <dbReference type="EMBL" id="EUA68395.1"/>
    </source>
</evidence>
<accession>X8DLQ8</accession>
<name>X8DLQ8_MYCXE</name>
<organism evidence="2">
    <name type="scientific">Mycobacterium xenopi 4042</name>
    <dbReference type="NCBI Taxonomy" id="1299334"/>
    <lineage>
        <taxon>Bacteria</taxon>
        <taxon>Bacillati</taxon>
        <taxon>Actinomycetota</taxon>
        <taxon>Actinomycetes</taxon>
        <taxon>Mycobacteriales</taxon>
        <taxon>Mycobacteriaceae</taxon>
        <taxon>Mycobacterium</taxon>
    </lineage>
</organism>
<keyword evidence="2" id="KW-0808">Transferase</keyword>
<dbReference type="EC" id="2.4.2.-" evidence="2"/>
<feature type="transmembrane region" description="Helical" evidence="1">
    <location>
        <begin position="6"/>
        <end position="30"/>
    </location>
</feature>
<proteinExistence type="predicted"/>
<sequence length="89" mass="9643">MFLGFAATFYTLLLVYSVFTVALMAVLLAGSRWRQGVRPRGPTASADGHRGHCRRHRCDHVDAVSAAGRPRPVSNTGSAYHYLPATALS</sequence>
<gene>
    <name evidence="2" type="ORF">I553_10564</name>
</gene>